<dbReference type="AlphaFoldDB" id="A0A6C0E9I7"/>
<organism evidence="1">
    <name type="scientific">viral metagenome</name>
    <dbReference type="NCBI Taxonomy" id="1070528"/>
    <lineage>
        <taxon>unclassified sequences</taxon>
        <taxon>metagenomes</taxon>
        <taxon>organismal metagenomes</taxon>
    </lineage>
</organism>
<reference evidence="1" key="1">
    <citation type="journal article" date="2020" name="Nature">
        <title>Giant virus diversity and host interactions through global metagenomics.</title>
        <authorList>
            <person name="Schulz F."/>
            <person name="Roux S."/>
            <person name="Paez-Espino D."/>
            <person name="Jungbluth S."/>
            <person name="Walsh D.A."/>
            <person name="Denef V.J."/>
            <person name="McMahon K.D."/>
            <person name="Konstantinidis K.T."/>
            <person name="Eloe-Fadrosh E.A."/>
            <person name="Kyrpides N.C."/>
            <person name="Woyke T."/>
        </authorList>
    </citation>
    <scope>NUCLEOTIDE SEQUENCE</scope>
    <source>
        <strain evidence="1">GVMAG-M-3300023179-27</strain>
    </source>
</reference>
<protein>
    <submittedName>
        <fullName evidence="1">Uncharacterized protein</fullName>
    </submittedName>
</protein>
<accession>A0A6C0E9I7</accession>
<proteinExistence type="predicted"/>
<sequence length="30" mass="3538">MKLIIKKTGIPVRDIPQFLINCSFPFKLNY</sequence>
<dbReference type="EMBL" id="MN739774">
    <property type="protein sequence ID" value="QHT25774.1"/>
    <property type="molecule type" value="Genomic_DNA"/>
</dbReference>
<evidence type="ECO:0000313" key="1">
    <source>
        <dbReference type="EMBL" id="QHT25774.1"/>
    </source>
</evidence>
<name>A0A6C0E9I7_9ZZZZ</name>